<dbReference type="PANTHER" id="PTHR46205:SF3">
    <property type="entry name" value="LOQUACIOUS, ISOFORM B"/>
    <property type="match status" value="1"/>
</dbReference>
<dbReference type="GO" id="GO:0005737">
    <property type="term" value="C:cytoplasm"/>
    <property type="evidence" value="ECO:0007669"/>
    <property type="project" value="TreeGrafter"/>
</dbReference>
<accession>A0A060H3L6</accession>
<dbReference type="AlphaFoldDB" id="A0A060H3L6"/>
<dbReference type="GO" id="GO:0003725">
    <property type="term" value="F:double-stranded RNA binding"/>
    <property type="evidence" value="ECO:0007669"/>
    <property type="project" value="TreeGrafter"/>
</dbReference>
<evidence type="ECO:0000259" key="3">
    <source>
        <dbReference type="PROSITE" id="PS50137"/>
    </source>
</evidence>
<sequence>MSLSNIGQKTAASILQEHLMKLGHVPQYDLVRDDTGTHIPTFTYRLEFNKVVVEGTGSSKKEAKQTTARLMLEKLGITSAEEMPKIEPTEALPMKKVCKYNSVGALTEFCVQMKMAQGPQYFDVREEGPPHAKLFTVRCSVSLLSETAVAGTKKQAKQQAAQQMLTRLKNLQVIDDENQILSPGSFEVVTPEDEQPLLSDDLKQRVLDHFKALHSFTSQQVCGSSVSKYHTVFKSENTTASEVISNLVSRVRNPDSPLNYNLQALQEGREELFKEVISELNVEETFIEIPDEKNPQILLNVSHAPNVSFLACASSKEIARKIAITQYLQFISTLVS</sequence>
<name>A0A060H3L6_BEMTA</name>
<evidence type="ECO:0000313" key="4">
    <source>
        <dbReference type="EMBL" id="AIC07486.1"/>
    </source>
</evidence>
<protein>
    <submittedName>
        <fullName evidence="4">R2D2</fullName>
    </submittedName>
</protein>
<dbReference type="Pfam" id="PF00035">
    <property type="entry name" value="dsrm"/>
    <property type="match status" value="2"/>
</dbReference>
<dbReference type="PROSITE" id="PS50137">
    <property type="entry name" value="DS_RBD"/>
    <property type="match status" value="2"/>
</dbReference>
<dbReference type="SMART" id="SM00358">
    <property type="entry name" value="DSRM"/>
    <property type="match status" value="2"/>
</dbReference>
<dbReference type="InterPro" id="IPR051247">
    <property type="entry name" value="RLC_Component"/>
</dbReference>
<dbReference type="Gene3D" id="3.30.160.20">
    <property type="match status" value="2"/>
</dbReference>
<dbReference type="GO" id="GO:0030422">
    <property type="term" value="P:siRNA processing"/>
    <property type="evidence" value="ECO:0007669"/>
    <property type="project" value="TreeGrafter"/>
</dbReference>
<dbReference type="GO" id="GO:0070920">
    <property type="term" value="P:regulation of regulatory ncRNA processing"/>
    <property type="evidence" value="ECO:0007669"/>
    <property type="project" value="TreeGrafter"/>
</dbReference>
<evidence type="ECO:0000256" key="1">
    <source>
        <dbReference type="ARBA" id="ARBA00022884"/>
    </source>
</evidence>
<dbReference type="InterPro" id="IPR014720">
    <property type="entry name" value="dsRBD_dom"/>
</dbReference>
<evidence type="ECO:0000256" key="2">
    <source>
        <dbReference type="PROSITE-ProRule" id="PRU00266"/>
    </source>
</evidence>
<keyword evidence="1 2" id="KW-0694">RNA-binding</keyword>
<feature type="domain" description="DRBM" evidence="3">
    <location>
        <begin position="10"/>
        <end position="77"/>
    </location>
</feature>
<dbReference type="GO" id="GO:0070578">
    <property type="term" value="C:RISC-loading complex"/>
    <property type="evidence" value="ECO:0007669"/>
    <property type="project" value="TreeGrafter"/>
</dbReference>
<reference evidence="4" key="1">
    <citation type="journal article" date="2013" name="PLoS ONE">
        <title>siRNA machinery in whitefly (Bemisia tabaci).</title>
        <authorList>
            <person name="Upadhyay S.K."/>
            <person name="Dixit S."/>
            <person name="Sharma S."/>
            <person name="Singh H."/>
            <person name="Kumar J."/>
            <person name="Verma P.C."/>
            <person name="Chandrashekar K."/>
        </authorList>
    </citation>
    <scope>NUCLEOTIDE SEQUENCE</scope>
</reference>
<dbReference type="GO" id="GO:0005634">
    <property type="term" value="C:nucleus"/>
    <property type="evidence" value="ECO:0007669"/>
    <property type="project" value="TreeGrafter"/>
</dbReference>
<feature type="domain" description="DRBM" evidence="3">
    <location>
        <begin position="101"/>
        <end position="170"/>
    </location>
</feature>
<dbReference type="GO" id="GO:0035197">
    <property type="term" value="F:siRNA binding"/>
    <property type="evidence" value="ECO:0007669"/>
    <property type="project" value="TreeGrafter"/>
</dbReference>
<dbReference type="GO" id="GO:0016442">
    <property type="term" value="C:RISC complex"/>
    <property type="evidence" value="ECO:0007669"/>
    <property type="project" value="TreeGrafter"/>
</dbReference>
<dbReference type="EMBL" id="KF740509">
    <property type="protein sequence ID" value="AIC07486.1"/>
    <property type="molecule type" value="mRNA"/>
</dbReference>
<organism evidence="4">
    <name type="scientific">Bemisia tabaci</name>
    <name type="common">Sweetpotato whitefly</name>
    <name type="synonym">Aleurodes tabaci</name>
    <dbReference type="NCBI Taxonomy" id="7038"/>
    <lineage>
        <taxon>Eukaryota</taxon>
        <taxon>Metazoa</taxon>
        <taxon>Ecdysozoa</taxon>
        <taxon>Arthropoda</taxon>
        <taxon>Hexapoda</taxon>
        <taxon>Insecta</taxon>
        <taxon>Pterygota</taxon>
        <taxon>Neoptera</taxon>
        <taxon>Paraneoptera</taxon>
        <taxon>Hemiptera</taxon>
        <taxon>Sternorrhyncha</taxon>
        <taxon>Aleyrodoidea</taxon>
        <taxon>Aleyrodidae</taxon>
        <taxon>Aleyrodinae</taxon>
        <taxon>Bemisia</taxon>
    </lineage>
</organism>
<dbReference type="PANTHER" id="PTHR46205">
    <property type="entry name" value="LOQUACIOUS, ISOFORM B"/>
    <property type="match status" value="1"/>
</dbReference>
<dbReference type="SUPFAM" id="SSF54768">
    <property type="entry name" value="dsRNA-binding domain-like"/>
    <property type="match status" value="2"/>
</dbReference>
<proteinExistence type="evidence at transcript level"/>